<dbReference type="Proteomes" id="UP001595751">
    <property type="component" value="Unassembled WGS sequence"/>
</dbReference>
<feature type="compositionally biased region" description="Basic residues" evidence="1">
    <location>
        <begin position="37"/>
        <end position="48"/>
    </location>
</feature>
<evidence type="ECO:0000313" key="4">
    <source>
        <dbReference type="Proteomes" id="UP001595751"/>
    </source>
</evidence>
<organism evidence="3 4">
    <name type="scientific">Corynebacterium hansenii</name>
    <dbReference type="NCBI Taxonomy" id="394964"/>
    <lineage>
        <taxon>Bacteria</taxon>
        <taxon>Bacillati</taxon>
        <taxon>Actinomycetota</taxon>
        <taxon>Actinomycetes</taxon>
        <taxon>Mycobacteriales</taxon>
        <taxon>Corynebacteriaceae</taxon>
        <taxon>Corynebacterium</taxon>
    </lineage>
</organism>
<dbReference type="EMBL" id="JBHRZN010000001">
    <property type="protein sequence ID" value="MFC3848750.1"/>
    <property type="molecule type" value="Genomic_DNA"/>
</dbReference>
<accession>A0ABV7ZKS4</accession>
<feature type="region of interest" description="Disordered" evidence="1">
    <location>
        <begin position="1"/>
        <end position="59"/>
    </location>
</feature>
<keyword evidence="4" id="KW-1185">Reference proteome</keyword>
<gene>
    <name evidence="3" type="ORF">ACFORJ_01010</name>
</gene>
<feature type="compositionally biased region" description="Basic residues" evidence="1">
    <location>
        <begin position="13"/>
        <end position="27"/>
    </location>
</feature>
<sequence>MDLRQPTSVGISRHGHDHVHGHGHRYRNVNGDDHPRGHGHRQGHAHAHSHGDDHRHQRGPLRHFRGLRAELDRLGISWPAISRSGLPHFRIPRLGLPHFVPPRLSVPRLPTPRAGFPRPAFARFGSAHPGRGRISFATLLAHWPATVFLIALLASLDSDPGRLTAVAFASALIFGSWALQMALQVVIVNLFPWWEAAIAATGVTAIVWLQLWLALPGMGFVHEMVGDPRLHAGSLAMALVLLPVASAFMVRFLWHVGVARVVEDLGQAEFEAWAAEHARVAGWYAPDGRRRVVRRHIDRAAHWRPYAAGAVLVVALGALTGLWHPAAQLVMGVCFFAAPWVYRRLAVRAAADGDGGPGAGTGA</sequence>
<keyword evidence="2" id="KW-0472">Membrane</keyword>
<proteinExistence type="predicted"/>
<keyword evidence="2" id="KW-0812">Transmembrane</keyword>
<feature type="transmembrane region" description="Helical" evidence="2">
    <location>
        <begin position="191"/>
        <end position="215"/>
    </location>
</feature>
<comment type="caution">
    <text evidence="3">The sequence shown here is derived from an EMBL/GenBank/DDBJ whole genome shotgun (WGS) entry which is preliminary data.</text>
</comment>
<feature type="transmembrane region" description="Helical" evidence="2">
    <location>
        <begin position="326"/>
        <end position="342"/>
    </location>
</feature>
<dbReference type="RefSeq" id="WP_290292031.1">
    <property type="nucleotide sequence ID" value="NZ_CP047211.1"/>
</dbReference>
<protein>
    <submittedName>
        <fullName evidence="3">Uncharacterized protein</fullName>
    </submittedName>
</protein>
<feature type="compositionally biased region" description="Polar residues" evidence="1">
    <location>
        <begin position="1"/>
        <end position="10"/>
    </location>
</feature>
<reference evidence="4" key="1">
    <citation type="journal article" date="2019" name="Int. J. Syst. Evol. Microbiol.">
        <title>The Global Catalogue of Microorganisms (GCM) 10K type strain sequencing project: providing services to taxonomists for standard genome sequencing and annotation.</title>
        <authorList>
            <consortium name="The Broad Institute Genomics Platform"/>
            <consortium name="The Broad Institute Genome Sequencing Center for Infectious Disease"/>
            <person name="Wu L."/>
            <person name="Ma J."/>
        </authorList>
    </citation>
    <scope>NUCLEOTIDE SEQUENCE [LARGE SCALE GENOMIC DNA]</scope>
    <source>
        <strain evidence="4">CCUG 53252</strain>
    </source>
</reference>
<evidence type="ECO:0000313" key="3">
    <source>
        <dbReference type="EMBL" id="MFC3848750.1"/>
    </source>
</evidence>
<feature type="transmembrane region" description="Helical" evidence="2">
    <location>
        <begin position="134"/>
        <end position="156"/>
    </location>
</feature>
<keyword evidence="2" id="KW-1133">Transmembrane helix</keyword>
<feature type="transmembrane region" description="Helical" evidence="2">
    <location>
        <begin position="162"/>
        <end position="179"/>
    </location>
</feature>
<evidence type="ECO:0000256" key="2">
    <source>
        <dbReference type="SAM" id="Phobius"/>
    </source>
</evidence>
<name>A0ABV7ZKS4_9CORY</name>
<feature type="transmembrane region" description="Helical" evidence="2">
    <location>
        <begin position="303"/>
        <end position="320"/>
    </location>
</feature>
<feature type="transmembrane region" description="Helical" evidence="2">
    <location>
        <begin position="235"/>
        <end position="254"/>
    </location>
</feature>
<evidence type="ECO:0000256" key="1">
    <source>
        <dbReference type="SAM" id="MobiDB-lite"/>
    </source>
</evidence>